<dbReference type="InterPro" id="IPR036885">
    <property type="entry name" value="SWIB_MDM2_dom_sf"/>
</dbReference>
<reference evidence="12 13" key="1">
    <citation type="submission" date="2017-07" db="EMBL/GenBank/DDBJ databases">
        <title>An improved, manually edited Actinidia chinensis var. chinensis (kiwifruit) genome highlights the challenges associated with draft genomes and gene prediction in plants.</title>
        <authorList>
            <person name="Pilkington S."/>
            <person name="Crowhurst R."/>
            <person name="Hilario E."/>
            <person name="Nardozza S."/>
            <person name="Fraser L."/>
            <person name="Peng Y."/>
            <person name="Gunaseelan K."/>
            <person name="Simpson R."/>
            <person name="Tahir J."/>
            <person name="Deroles S."/>
            <person name="Templeton K."/>
            <person name="Luo Z."/>
            <person name="Davy M."/>
            <person name="Cheng C."/>
            <person name="Mcneilage M."/>
            <person name="Scaglione D."/>
            <person name="Liu Y."/>
            <person name="Zhang Q."/>
            <person name="Datson P."/>
            <person name="De Silva N."/>
            <person name="Gardiner S."/>
            <person name="Bassett H."/>
            <person name="Chagne D."/>
            <person name="Mccallum J."/>
            <person name="Dzierzon H."/>
            <person name="Deng C."/>
            <person name="Wang Y.-Y."/>
            <person name="Barron N."/>
            <person name="Manako K."/>
            <person name="Bowen J."/>
            <person name="Foster T."/>
            <person name="Erridge Z."/>
            <person name="Tiffin H."/>
            <person name="Waite C."/>
            <person name="Davies K."/>
            <person name="Grierson E."/>
            <person name="Laing W."/>
            <person name="Kirk R."/>
            <person name="Chen X."/>
            <person name="Wood M."/>
            <person name="Montefiori M."/>
            <person name="Brummell D."/>
            <person name="Schwinn K."/>
            <person name="Catanach A."/>
            <person name="Fullerton C."/>
            <person name="Li D."/>
            <person name="Meiyalaghan S."/>
            <person name="Nieuwenhuizen N."/>
            <person name="Read N."/>
            <person name="Prakash R."/>
            <person name="Hunter D."/>
            <person name="Zhang H."/>
            <person name="Mckenzie M."/>
            <person name="Knabel M."/>
            <person name="Harris A."/>
            <person name="Allan A."/>
            <person name="Chen A."/>
            <person name="Janssen B."/>
            <person name="Plunkett B."/>
            <person name="Dwamena C."/>
            <person name="Voogd C."/>
            <person name="Leif D."/>
            <person name="Lafferty D."/>
            <person name="Souleyre E."/>
            <person name="Varkonyi-Gasic E."/>
            <person name="Gambi F."/>
            <person name="Hanley J."/>
            <person name="Yao J.-L."/>
            <person name="Cheung J."/>
            <person name="David K."/>
            <person name="Warren B."/>
            <person name="Marsh K."/>
            <person name="Snowden K."/>
            <person name="Lin-Wang K."/>
            <person name="Brian L."/>
            <person name="Martinez-Sanchez M."/>
            <person name="Wang M."/>
            <person name="Ileperuma N."/>
            <person name="Macnee N."/>
            <person name="Campin R."/>
            <person name="Mcatee P."/>
            <person name="Drummond R."/>
            <person name="Espley R."/>
            <person name="Ireland H."/>
            <person name="Wu R."/>
            <person name="Atkinson R."/>
            <person name="Karunairetnam S."/>
            <person name="Bulley S."/>
            <person name="Chunkath S."/>
            <person name="Hanley Z."/>
            <person name="Storey R."/>
            <person name="Thrimawithana A."/>
            <person name="Thomson S."/>
            <person name="David C."/>
            <person name="Testolin R."/>
        </authorList>
    </citation>
    <scope>NUCLEOTIDE SEQUENCE [LARGE SCALE GENOMIC DNA]</scope>
    <source>
        <strain evidence="13">cv. Red5</strain>
        <tissue evidence="12">Young leaf</tissue>
    </source>
</reference>
<accession>A0A2R6R6T2</accession>
<dbReference type="SMART" id="SM00249">
    <property type="entry name" value="PHD"/>
    <property type="match status" value="1"/>
</dbReference>
<feature type="compositionally biased region" description="Polar residues" evidence="6">
    <location>
        <begin position="1188"/>
        <end position="1199"/>
    </location>
</feature>
<dbReference type="InterPro" id="IPR004343">
    <property type="entry name" value="Plus-3_dom"/>
</dbReference>
<dbReference type="CDD" id="cd19757">
    <property type="entry name" value="Bbox1"/>
    <property type="match status" value="1"/>
</dbReference>
<dbReference type="OMA" id="ENAEWAS"/>
<dbReference type="PROSITE" id="PS51925">
    <property type="entry name" value="SWIB_MDM2"/>
    <property type="match status" value="1"/>
</dbReference>
<keyword evidence="4" id="KW-0238">DNA-binding</keyword>
<dbReference type="Pfam" id="PF02213">
    <property type="entry name" value="GYF"/>
    <property type="match status" value="1"/>
</dbReference>
<keyword evidence="2 5" id="KW-0863">Zinc-finger</keyword>
<feature type="compositionally biased region" description="Low complexity" evidence="6">
    <location>
        <begin position="1443"/>
        <end position="1452"/>
    </location>
</feature>
<feature type="compositionally biased region" description="Basic and acidic residues" evidence="6">
    <location>
        <begin position="1797"/>
        <end position="1816"/>
    </location>
</feature>
<dbReference type="InterPro" id="IPR019835">
    <property type="entry name" value="SWIB_domain"/>
</dbReference>
<comment type="caution">
    <text evidence="12">The sequence shown here is derived from an EMBL/GenBank/DDBJ whole genome shotgun (WGS) entry which is preliminary data.</text>
</comment>
<feature type="region of interest" description="Disordered" evidence="6">
    <location>
        <begin position="1522"/>
        <end position="1635"/>
    </location>
</feature>
<dbReference type="Pfam" id="PF25980">
    <property type="entry name" value="NERD_plant"/>
    <property type="match status" value="1"/>
</dbReference>
<evidence type="ECO:0000256" key="5">
    <source>
        <dbReference type="PROSITE-ProRule" id="PRU00723"/>
    </source>
</evidence>
<dbReference type="InterPro" id="IPR013083">
    <property type="entry name" value="Znf_RING/FYVE/PHD"/>
</dbReference>
<dbReference type="InterPro" id="IPR036128">
    <property type="entry name" value="Plus3-like_sf"/>
</dbReference>
<dbReference type="STRING" id="1590841.A0A2R6R6T2"/>
<feature type="domain" description="GYF" evidence="9">
    <location>
        <begin position="1239"/>
        <end position="1293"/>
    </location>
</feature>
<dbReference type="GO" id="GO:0003677">
    <property type="term" value="F:DNA binding"/>
    <property type="evidence" value="ECO:0007669"/>
    <property type="project" value="UniProtKB-KW"/>
</dbReference>
<organism evidence="12 13">
    <name type="scientific">Actinidia chinensis var. chinensis</name>
    <name type="common">Chinese soft-hair kiwi</name>
    <dbReference type="NCBI Taxonomy" id="1590841"/>
    <lineage>
        <taxon>Eukaryota</taxon>
        <taxon>Viridiplantae</taxon>
        <taxon>Streptophyta</taxon>
        <taxon>Embryophyta</taxon>
        <taxon>Tracheophyta</taxon>
        <taxon>Spermatophyta</taxon>
        <taxon>Magnoliopsida</taxon>
        <taxon>eudicotyledons</taxon>
        <taxon>Gunneridae</taxon>
        <taxon>Pentapetalae</taxon>
        <taxon>asterids</taxon>
        <taxon>Ericales</taxon>
        <taxon>Actinidiaceae</taxon>
        <taxon>Actinidia</taxon>
    </lineage>
</organism>
<sequence>MEDDEETKNVFEPLAQEVNPLEILEVTDTEQWEFASESFPEFGDLKSSVEVDEDKAVAVFEDSPLGVAKSTITVDDDSQIVGDKTPNVAGGVEVVAEEEIPTVVSEMEMGAETELLESGLGANSPVGTGDGETVAEGGILIEGTEMVMKSEVTNSTRDDGAGAEGAILMAGTQVEMKGEVANSTEDGGALTEGEILMTGTEEEMKCEVDELANSSVATGDGGAVAEGGTLMAGITNTRVETGDGGGVTEGEILMAGTEVEMKGEVANSTEDGGASTEGEILTTGTEEEMKCEVANSSVATGDGGAVAEGGTLMAGITNSRVETGDGGGVKGAENLMASNETEMKSEVEGVEDGVWRSVTGFDELEQVVVKSPVVEEEVVEEIAGVGNEMELGNEFEAIESSEAKFVCELGDSQQCGAESFAVKETDEDEAMGKGETGMEDTEMESENEVRMTSVPQLDNSHNVGADSLIVSMNDHDDNEEVGTEEETPIEDTEMEMDATVMAGEEKGVGGGGGKRRRGKNSGVPARAPSRRVVEEDVCFICFDGGELVLCDRRGCPKAYHPSCVNRDEAFFRAKGRWNCGWHLCSICEKNAYYMCYTCTFSLCRACIKDAVILCVRGNKGFCETCMKTVMLIENNEQADKENRVDFDDKSSWEYLFKDYWIDLKAKLSLSSLELAQAKYPWKGSDVLAGKQESPEEVFDANNDQGSGSESSETLEASKVKRRKSKRRLKSLIKDENLPSSRATIGDVEPSIPGPTEWASKELLEFVMHMKNGEKSGLSQFDVQALLLEYIKTNKLRDPRRKSQIICDARLENLFGKARVGHFEMLKLLESHFLVKEDSQTDDIQGTVVDTEDNQLEADGIIDAPVKGSKDRKRKMRKKGNERGPQSNLDDFAAIDMHNISLIYLRRKLVEDLLEDMGSFDTKVVGTFVRIRISGSNQKQDMYRLVKVVGTRKAAEPYKVGKKTTDLVLEILNLNKMEVVPIDTISNQEFTEDECKRLRQSIKCGLIDRLDVGDILKKAMQVQAARVNDWLEAEILRLSHLRDRASDLGRRKELRECVEKLQLLKTPEERERRLEEIPKIHADPNMHPDYESEEHDSEMEDAKQEILARPRGSAFSRKGREPISPHRGSFCSPDSWSGTKKDSGKNWELSRNLSNKDFSNKAEEAALVGELVNENTWNQGRDKEANSMEKVNSGTNSETVGRNLHSFARSESFSGAASETSQASLAPGVSEIASNINETEKIWHYQDPSGKVQGPFSLVQLRKWNNTGYFPADLKIWRSTEKQEDSLLLTDALTGRFQKELPSVDNNLTKTQTVHNPPLSSTSTGKPYGASLQEGNGGEGVERLRFDQSHGVQSQLSSSNGRGTPSIEIHKVSDYSRNDSINLPSPTPMSSTPRWTGGQASEGKWSSPVQQPASVPGVNSFPAGNGPTHSPAVVTLNGGQLTRSSTSSSINRSGSKEHIQMESFSVSAPHAVLNSSMELTRGSENATASSNILPSSTPVPNSEQAIPMGSTTALPASQTIITSESHGQTAGSDPQTWGGASSQNLEPNPSLPVPVQPSAYGHWGGIPSTVQNTSGNFSTPGFAAFPQPDPWRPPVAGNQPNIQQAPPNVPWGMGTPQSNASAPGPRPDNPNNVWGPVQGNPTMGWVGPVPGTTNMNWGPAVQGPVPGVVNAGWVATTGNPGTMFQAMPPGNANPGWVAQPGNPGTAVQGAPPGNGNPGWVAPTGNPGSNQGQVLGNVNPVWVPPTGNPGTTVQGQAPGNANAGWGPPSARNQGATVQGPAPGNANAGYGGNPVGWGNEKQHGGDNKRFSGQRDRGYQRQDSGGYNDGGRRWNNRPSLSSSSSGGGGQIVCKFHQYGRCKKGSSCDMLHT</sequence>
<reference evidence="13" key="2">
    <citation type="journal article" date="2018" name="BMC Genomics">
        <title>A manually annotated Actinidia chinensis var. chinensis (kiwifruit) genome highlights the challenges associated with draft genomes and gene prediction in plants.</title>
        <authorList>
            <person name="Pilkington S.M."/>
            <person name="Crowhurst R."/>
            <person name="Hilario E."/>
            <person name="Nardozza S."/>
            <person name="Fraser L."/>
            <person name="Peng Y."/>
            <person name="Gunaseelan K."/>
            <person name="Simpson R."/>
            <person name="Tahir J."/>
            <person name="Deroles S.C."/>
            <person name="Templeton K."/>
            <person name="Luo Z."/>
            <person name="Davy M."/>
            <person name="Cheng C."/>
            <person name="McNeilage M."/>
            <person name="Scaglione D."/>
            <person name="Liu Y."/>
            <person name="Zhang Q."/>
            <person name="Datson P."/>
            <person name="De Silva N."/>
            <person name="Gardiner S.E."/>
            <person name="Bassett H."/>
            <person name="Chagne D."/>
            <person name="McCallum J."/>
            <person name="Dzierzon H."/>
            <person name="Deng C."/>
            <person name="Wang Y.Y."/>
            <person name="Barron L."/>
            <person name="Manako K."/>
            <person name="Bowen J."/>
            <person name="Foster T.M."/>
            <person name="Erridge Z.A."/>
            <person name="Tiffin H."/>
            <person name="Waite C.N."/>
            <person name="Davies K.M."/>
            <person name="Grierson E.P."/>
            <person name="Laing W.A."/>
            <person name="Kirk R."/>
            <person name="Chen X."/>
            <person name="Wood M."/>
            <person name="Montefiori M."/>
            <person name="Brummell D.A."/>
            <person name="Schwinn K.E."/>
            <person name="Catanach A."/>
            <person name="Fullerton C."/>
            <person name="Li D."/>
            <person name="Meiyalaghan S."/>
            <person name="Nieuwenhuizen N."/>
            <person name="Read N."/>
            <person name="Prakash R."/>
            <person name="Hunter D."/>
            <person name="Zhang H."/>
            <person name="McKenzie M."/>
            <person name="Knabel M."/>
            <person name="Harris A."/>
            <person name="Allan A.C."/>
            <person name="Gleave A."/>
            <person name="Chen A."/>
            <person name="Janssen B.J."/>
            <person name="Plunkett B."/>
            <person name="Ampomah-Dwamena C."/>
            <person name="Voogd C."/>
            <person name="Leif D."/>
            <person name="Lafferty D."/>
            <person name="Souleyre E.J.F."/>
            <person name="Varkonyi-Gasic E."/>
            <person name="Gambi F."/>
            <person name="Hanley J."/>
            <person name="Yao J.L."/>
            <person name="Cheung J."/>
            <person name="David K.M."/>
            <person name="Warren B."/>
            <person name="Marsh K."/>
            <person name="Snowden K.C."/>
            <person name="Lin-Wang K."/>
            <person name="Brian L."/>
            <person name="Martinez-Sanchez M."/>
            <person name="Wang M."/>
            <person name="Ileperuma N."/>
            <person name="Macnee N."/>
            <person name="Campin R."/>
            <person name="McAtee P."/>
            <person name="Drummond R.S.M."/>
            <person name="Espley R.V."/>
            <person name="Ireland H.S."/>
            <person name="Wu R."/>
            <person name="Atkinson R.G."/>
            <person name="Karunairetnam S."/>
            <person name="Bulley S."/>
            <person name="Chunkath S."/>
            <person name="Hanley Z."/>
            <person name="Storey R."/>
            <person name="Thrimawithana A.H."/>
            <person name="Thomson S."/>
            <person name="David C."/>
            <person name="Testolin R."/>
            <person name="Huang H."/>
            <person name="Hellens R.P."/>
            <person name="Schaffer R.J."/>
        </authorList>
    </citation>
    <scope>NUCLEOTIDE SEQUENCE [LARGE SCALE GENOMIC DNA]</scope>
    <source>
        <strain evidence="13">cv. Red5</strain>
    </source>
</reference>
<evidence type="ECO:0000256" key="6">
    <source>
        <dbReference type="SAM" id="MobiDB-lite"/>
    </source>
</evidence>
<feature type="region of interest" description="Disordered" evidence="6">
    <location>
        <begin position="1743"/>
        <end position="1845"/>
    </location>
</feature>
<dbReference type="InParanoid" id="A0A2R6R6T2"/>
<dbReference type="Pfam" id="PF02201">
    <property type="entry name" value="SWIB"/>
    <property type="match status" value="1"/>
</dbReference>
<dbReference type="CDD" id="cd15568">
    <property type="entry name" value="PHD5_NSD"/>
    <property type="match status" value="1"/>
</dbReference>
<dbReference type="Pfam" id="PF03126">
    <property type="entry name" value="Plus-3"/>
    <property type="match status" value="1"/>
</dbReference>
<dbReference type="FunFam" id="3.90.70.200:FF:000002">
    <property type="entry name" value="Zinc finger CCCH domain-containing protein 19"/>
    <property type="match status" value="1"/>
</dbReference>
<dbReference type="InterPro" id="IPR001965">
    <property type="entry name" value="Znf_PHD"/>
</dbReference>
<evidence type="ECO:0000256" key="2">
    <source>
        <dbReference type="ARBA" id="ARBA00022771"/>
    </source>
</evidence>
<dbReference type="SMART" id="SM00719">
    <property type="entry name" value="Plus3"/>
    <property type="match status" value="1"/>
</dbReference>
<feature type="domain" description="DM2" evidence="11">
    <location>
        <begin position="751"/>
        <end position="834"/>
    </location>
</feature>
<feature type="region of interest" description="Disordered" evidence="6">
    <location>
        <begin position="1107"/>
        <end position="1146"/>
    </location>
</feature>
<dbReference type="CDD" id="cd00072">
    <property type="entry name" value="GYF"/>
    <property type="match status" value="1"/>
</dbReference>
<evidence type="ECO:0000256" key="3">
    <source>
        <dbReference type="ARBA" id="ARBA00022833"/>
    </source>
</evidence>
<dbReference type="FunFam" id="3.30.40.10:FF:000303">
    <property type="entry name" value="Zinc finger CCCH domain-containing protein 19"/>
    <property type="match status" value="1"/>
</dbReference>
<dbReference type="PANTHER" id="PTHR46695">
    <property type="entry name" value="ZINC FINGER CCCH DOMAIN-CONTAINING PROTEIN 44-RELATED"/>
    <property type="match status" value="1"/>
</dbReference>
<dbReference type="InterPro" id="IPR011011">
    <property type="entry name" value="Znf_FYVE_PHD"/>
</dbReference>
<evidence type="ECO:0000259" key="10">
    <source>
        <dbReference type="PROSITE" id="PS51360"/>
    </source>
</evidence>
<dbReference type="SMART" id="SM00151">
    <property type="entry name" value="SWIB"/>
    <property type="match status" value="1"/>
</dbReference>
<keyword evidence="13" id="KW-1185">Reference proteome</keyword>
<dbReference type="FunCoup" id="A0A2R6R6T2">
    <property type="interactions" value="2421"/>
</dbReference>
<dbReference type="Proteomes" id="UP000241394">
    <property type="component" value="Chromosome LG9"/>
</dbReference>
<feature type="region of interest" description="Disordered" evidence="6">
    <location>
        <begin position="1372"/>
        <end position="1456"/>
    </location>
</feature>
<dbReference type="OrthoDB" id="6415790at2759"/>
<dbReference type="PROSITE" id="PS50829">
    <property type="entry name" value="GYF"/>
    <property type="match status" value="1"/>
</dbReference>
<gene>
    <name evidence="12" type="ORF">CEY00_Acc10751</name>
</gene>
<feature type="compositionally biased region" description="Polar residues" evidence="6">
    <location>
        <begin position="1303"/>
        <end position="1324"/>
    </location>
</feature>
<dbReference type="InterPro" id="IPR003169">
    <property type="entry name" value="GYF"/>
</dbReference>
<protein>
    <submittedName>
        <fullName evidence="12">Zinc finger CCCH domain-containing protein</fullName>
    </submittedName>
</protein>
<dbReference type="InterPro" id="IPR058668">
    <property type="entry name" value="NERD_dom"/>
</dbReference>
<feature type="region of interest" description="Disordered" evidence="6">
    <location>
        <begin position="425"/>
        <end position="445"/>
    </location>
</feature>
<feature type="domain" description="C3H1-type" evidence="8">
    <location>
        <begin position="1843"/>
        <end position="1868"/>
    </location>
</feature>
<evidence type="ECO:0000259" key="11">
    <source>
        <dbReference type="PROSITE" id="PS51925"/>
    </source>
</evidence>
<dbReference type="PROSITE" id="PS50016">
    <property type="entry name" value="ZF_PHD_2"/>
    <property type="match status" value="1"/>
</dbReference>
<dbReference type="Gene3D" id="3.30.1490.40">
    <property type="match status" value="1"/>
</dbReference>
<dbReference type="Gene3D" id="1.10.245.10">
    <property type="entry name" value="SWIB/MDM2 domain"/>
    <property type="match status" value="1"/>
</dbReference>
<dbReference type="SUPFAM" id="SSF47592">
    <property type="entry name" value="SWIB/MDM2 domain"/>
    <property type="match status" value="1"/>
</dbReference>
<evidence type="ECO:0000313" key="13">
    <source>
        <dbReference type="Proteomes" id="UP000241394"/>
    </source>
</evidence>
<feature type="compositionally biased region" description="Basic residues" evidence="6">
    <location>
        <begin position="869"/>
        <end position="879"/>
    </location>
</feature>
<dbReference type="SUPFAM" id="SSF159042">
    <property type="entry name" value="Plus3-like"/>
    <property type="match status" value="1"/>
</dbReference>
<dbReference type="SMART" id="SM00444">
    <property type="entry name" value="GYF"/>
    <property type="match status" value="1"/>
</dbReference>
<evidence type="ECO:0000259" key="9">
    <source>
        <dbReference type="PROSITE" id="PS50829"/>
    </source>
</evidence>
<feature type="compositionally biased region" description="Polar residues" evidence="6">
    <location>
        <begin position="1377"/>
        <end position="1393"/>
    </location>
</feature>
<feature type="compositionally biased region" description="Polar residues" evidence="6">
    <location>
        <begin position="1567"/>
        <end position="1578"/>
    </location>
</feature>
<dbReference type="Gene3D" id="3.90.70.200">
    <property type="entry name" value="Plus-3 domain"/>
    <property type="match status" value="1"/>
</dbReference>
<dbReference type="PROSITE" id="PS51360">
    <property type="entry name" value="PLUS3"/>
    <property type="match status" value="1"/>
</dbReference>
<evidence type="ECO:0000256" key="4">
    <source>
        <dbReference type="ARBA" id="ARBA00023125"/>
    </source>
</evidence>
<dbReference type="InterPro" id="IPR035445">
    <property type="entry name" value="GYF-like_dom_sf"/>
</dbReference>
<evidence type="ECO:0000256" key="1">
    <source>
        <dbReference type="ARBA" id="ARBA00022723"/>
    </source>
</evidence>
<dbReference type="SUPFAM" id="SSF55277">
    <property type="entry name" value="GYF domain"/>
    <property type="match status" value="1"/>
</dbReference>
<feature type="region of interest" description="Disordered" evidence="6">
    <location>
        <begin position="1177"/>
        <end position="1199"/>
    </location>
</feature>
<dbReference type="PANTHER" id="PTHR46695:SF5">
    <property type="entry name" value="RNA POLYMERASE-ASSOCIATED PROTEIN RTF1 HOMOLOG"/>
    <property type="match status" value="1"/>
</dbReference>
<dbReference type="GO" id="GO:0008270">
    <property type="term" value="F:zinc ion binding"/>
    <property type="evidence" value="ECO:0007669"/>
    <property type="project" value="UniProtKB-KW"/>
</dbReference>
<feature type="region of interest" description="Disordered" evidence="6">
    <location>
        <begin position="692"/>
        <end position="722"/>
    </location>
</feature>
<feature type="region of interest" description="Disordered" evidence="6">
    <location>
        <begin position="1480"/>
        <end position="1508"/>
    </location>
</feature>
<dbReference type="InterPro" id="IPR003121">
    <property type="entry name" value="SWIB_MDM2_domain"/>
</dbReference>
<feature type="region of interest" description="Disordered" evidence="6">
    <location>
        <begin position="866"/>
        <end position="886"/>
    </location>
</feature>
<dbReference type="InterPro" id="IPR019787">
    <property type="entry name" value="Znf_PHD-finger"/>
</dbReference>
<proteinExistence type="predicted"/>
<feature type="zinc finger region" description="C3H1-type" evidence="5">
    <location>
        <begin position="1843"/>
        <end position="1868"/>
    </location>
</feature>
<evidence type="ECO:0000259" key="8">
    <source>
        <dbReference type="PROSITE" id="PS50103"/>
    </source>
</evidence>
<keyword evidence="3 5" id="KW-0862">Zinc</keyword>
<dbReference type="Gramene" id="PSS21702">
    <property type="protein sequence ID" value="PSS21702"/>
    <property type="gene ID" value="CEY00_Acc10751"/>
</dbReference>
<feature type="domain" description="Plus3" evidence="10">
    <location>
        <begin position="893"/>
        <end position="1026"/>
    </location>
</feature>
<dbReference type="PROSITE" id="PS01359">
    <property type="entry name" value="ZF_PHD_1"/>
    <property type="match status" value="1"/>
</dbReference>
<dbReference type="Gene3D" id="3.30.40.10">
    <property type="entry name" value="Zinc/RING finger domain, C3HC4 (zinc finger)"/>
    <property type="match status" value="1"/>
</dbReference>
<evidence type="ECO:0000313" key="12">
    <source>
        <dbReference type="EMBL" id="PSS21702.1"/>
    </source>
</evidence>
<dbReference type="CDD" id="cd10567">
    <property type="entry name" value="SWIB-MDM2_like"/>
    <property type="match status" value="1"/>
</dbReference>
<dbReference type="InterPro" id="IPR000571">
    <property type="entry name" value="Znf_CCCH"/>
</dbReference>
<keyword evidence="1 5" id="KW-0479">Metal-binding</keyword>
<dbReference type="InterPro" id="IPR019786">
    <property type="entry name" value="Zinc_finger_PHD-type_CS"/>
</dbReference>
<name>A0A2R6R6T2_ACTCC</name>
<evidence type="ECO:0000259" key="7">
    <source>
        <dbReference type="PROSITE" id="PS50016"/>
    </source>
</evidence>
<feature type="compositionally biased region" description="Polar residues" evidence="6">
    <location>
        <begin position="1522"/>
        <end position="1546"/>
    </location>
</feature>
<feature type="compositionally biased region" description="Polar residues" evidence="6">
    <location>
        <begin position="701"/>
        <end position="714"/>
    </location>
</feature>
<feature type="domain" description="PHD-type" evidence="7">
    <location>
        <begin position="535"/>
        <end position="601"/>
    </location>
</feature>
<feature type="region of interest" description="Disordered" evidence="6">
    <location>
        <begin position="1302"/>
        <end position="1337"/>
    </location>
</feature>
<dbReference type="SUPFAM" id="SSF57903">
    <property type="entry name" value="FYVE/PHD zinc finger"/>
    <property type="match status" value="1"/>
</dbReference>
<dbReference type="PROSITE" id="PS50103">
    <property type="entry name" value="ZF_C3H1"/>
    <property type="match status" value="1"/>
</dbReference>
<feature type="compositionally biased region" description="Polar residues" evidence="6">
    <location>
        <begin position="1746"/>
        <end position="1757"/>
    </location>
</feature>
<dbReference type="EMBL" id="NKQK01000009">
    <property type="protein sequence ID" value="PSS21702.1"/>
    <property type="molecule type" value="Genomic_DNA"/>
</dbReference>
<feature type="region of interest" description="Disordered" evidence="6">
    <location>
        <begin position="504"/>
        <end position="527"/>
    </location>
</feature>